<dbReference type="SUPFAM" id="SSF46785">
    <property type="entry name" value="Winged helix' DNA-binding domain"/>
    <property type="match status" value="1"/>
</dbReference>
<evidence type="ECO:0000256" key="2">
    <source>
        <dbReference type="ARBA" id="ARBA00023015"/>
    </source>
</evidence>
<feature type="domain" description="HTH lysR-type" evidence="5">
    <location>
        <begin position="1"/>
        <end position="58"/>
    </location>
</feature>
<dbReference type="PRINTS" id="PR00039">
    <property type="entry name" value="HTHLYSR"/>
</dbReference>
<evidence type="ECO:0000259" key="5">
    <source>
        <dbReference type="PROSITE" id="PS50931"/>
    </source>
</evidence>
<proteinExistence type="inferred from homology"/>
<evidence type="ECO:0000256" key="3">
    <source>
        <dbReference type="ARBA" id="ARBA00023125"/>
    </source>
</evidence>
<dbReference type="PROSITE" id="PS50931">
    <property type="entry name" value="HTH_LYSR"/>
    <property type="match status" value="1"/>
</dbReference>
<name>A0ABN1HY99_9ACTN</name>
<comment type="similarity">
    <text evidence="1">Belongs to the LysR transcriptional regulatory family.</text>
</comment>
<evidence type="ECO:0000313" key="6">
    <source>
        <dbReference type="EMBL" id="GAA0673314.1"/>
    </source>
</evidence>
<dbReference type="SUPFAM" id="SSF53850">
    <property type="entry name" value="Periplasmic binding protein-like II"/>
    <property type="match status" value="1"/>
</dbReference>
<dbReference type="Pfam" id="PF00126">
    <property type="entry name" value="HTH_1"/>
    <property type="match status" value="1"/>
</dbReference>
<dbReference type="Gene3D" id="1.10.10.10">
    <property type="entry name" value="Winged helix-like DNA-binding domain superfamily/Winged helix DNA-binding domain"/>
    <property type="match status" value="1"/>
</dbReference>
<keyword evidence="3" id="KW-0238">DNA-binding</keyword>
<dbReference type="InterPro" id="IPR036388">
    <property type="entry name" value="WH-like_DNA-bd_sf"/>
</dbReference>
<dbReference type="PANTHER" id="PTHR30126">
    <property type="entry name" value="HTH-TYPE TRANSCRIPTIONAL REGULATOR"/>
    <property type="match status" value="1"/>
</dbReference>
<evidence type="ECO:0000256" key="1">
    <source>
        <dbReference type="ARBA" id="ARBA00009437"/>
    </source>
</evidence>
<dbReference type="Pfam" id="PF03466">
    <property type="entry name" value="LysR_substrate"/>
    <property type="match status" value="1"/>
</dbReference>
<dbReference type="Proteomes" id="UP001500724">
    <property type="component" value="Unassembled WGS sequence"/>
</dbReference>
<dbReference type="InterPro" id="IPR005119">
    <property type="entry name" value="LysR_subst-bd"/>
</dbReference>
<sequence length="319" mass="34074">MTLSRLRMFVAVARLGSVKAAARSLNVTEAAVSGAVAALRREFGDQLFVRGAGGITLTSGGRRLAASAAEILGLAEEARQRVREAGEQTPYLRVASTATAAEHVTPRLLEAFCRRQPDVDVSTMAAPGSALADLLRDRRADVAIGPALGPNTSIEAIPFLRFQLVVVASSRHPLRGHARIPPDQLARQPWLFGPAGLDPSTRAGAFLARLGVDAASVSVFPSATEAREAVADGHGLTIEFLHVVRDELRRRTLVALDVLGTPVNGLLYANALRDDHRSETAARLCQFVTTPTATQAVQTRSRGVSMNRFKPAVHVTIWS</sequence>
<dbReference type="Gene3D" id="3.40.190.290">
    <property type="match status" value="1"/>
</dbReference>
<evidence type="ECO:0000313" key="7">
    <source>
        <dbReference type="Proteomes" id="UP001500724"/>
    </source>
</evidence>
<protein>
    <submittedName>
        <fullName evidence="6">LysR family transcriptional regulator</fullName>
    </submittedName>
</protein>
<organism evidence="6 7">
    <name type="scientific">Streptomyces thermocarboxydovorans</name>
    <dbReference type="NCBI Taxonomy" id="59298"/>
    <lineage>
        <taxon>Bacteria</taxon>
        <taxon>Bacillati</taxon>
        <taxon>Actinomycetota</taxon>
        <taxon>Actinomycetes</taxon>
        <taxon>Kitasatosporales</taxon>
        <taxon>Streptomycetaceae</taxon>
        <taxon>Streptomyces</taxon>
    </lineage>
</organism>
<evidence type="ECO:0000256" key="4">
    <source>
        <dbReference type="ARBA" id="ARBA00023163"/>
    </source>
</evidence>
<gene>
    <name evidence="6" type="ORF">GCM10009535_60790</name>
</gene>
<dbReference type="EMBL" id="BAAAGU010000130">
    <property type="protein sequence ID" value="GAA0673314.1"/>
    <property type="molecule type" value="Genomic_DNA"/>
</dbReference>
<dbReference type="InterPro" id="IPR036390">
    <property type="entry name" value="WH_DNA-bd_sf"/>
</dbReference>
<keyword evidence="4" id="KW-0804">Transcription</keyword>
<keyword evidence="2" id="KW-0805">Transcription regulation</keyword>
<accession>A0ABN1HY99</accession>
<dbReference type="InterPro" id="IPR000847">
    <property type="entry name" value="LysR_HTH_N"/>
</dbReference>
<comment type="caution">
    <text evidence="6">The sequence shown here is derived from an EMBL/GenBank/DDBJ whole genome shotgun (WGS) entry which is preliminary data.</text>
</comment>
<keyword evidence="7" id="KW-1185">Reference proteome</keyword>
<dbReference type="RefSeq" id="WP_344007940.1">
    <property type="nucleotide sequence ID" value="NZ_BAAAGU010000130.1"/>
</dbReference>
<dbReference type="PANTHER" id="PTHR30126:SF39">
    <property type="entry name" value="HTH-TYPE TRANSCRIPTIONAL REGULATOR CYSL"/>
    <property type="match status" value="1"/>
</dbReference>
<reference evidence="6 7" key="1">
    <citation type="journal article" date="2019" name="Int. J. Syst. Evol. Microbiol.">
        <title>The Global Catalogue of Microorganisms (GCM) 10K type strain sequencing project: providing services to taxonomists for standard genome sequencing and annotation.</title>
        <authorList>
            <consortium name="The Broad Institute Genomics Platform"/>
            <consortium name="The Broad Institute Genome Sequencing Center for Infectious Disease"/>
            <person name="Wu L."/>
            <person name="Ma J."/>
        </authorList>
    </citation>
    <scope>NUCLEOTIDE SEQUENCE [LARGE SCALE GENOMIC DNA]</scope>
    <source>
        <strain evidence="6 7">JCM 10367</strain>
    </source>
</reference>